<accession>A0ACC2U6H2</accession>
<protein>
    <submittedName>
        <fullName evidence="1">Uncharacterized protein</fullName>
    </submittedName>
</protein>
<reference evidence="1" key="1">
    <citation type="submission" date="2022-04" db="EMBL/GenBank/DDBJ databases">
        <title>Genome of the entomopathogenic fungus Entomophthora muscae.</title>
        <authorList>
            <person name="Elya C."/>
            <person name="Lovett B.R."/>
            <person name="Lee E."/>
            <person name="Macias A.M."/>
            <person name="Hajek A.E."/>
            <person name="De Bivort B.L."/>
            <person name="Kasson M.T."/>
            <person name="De Fine Licht H.H."/>
            <person name="Stajich J.E."/>
        </authorList>
    </citation>
    <scope>NUCLEOTIDE SEQUENCE</scope>
    <source>
        <strain evidence="1">Berkeley</strain>
    </source>
</reference>
<dbReference type="Proteomes" id="UP001165960">
    <property type="component" value="Unassembled WGS sequence"/>
</dbReference>
<evidence type="ECO:0000313" key="2">
    <source>
        <dbReference type="Proteomes" id="UP001165960"/>
    </source>
</evidence>
<evidence type="ECO:0000313" key="1">
    <source>
        <dbReference type="EMBL" id="KAJ9082629.1"/>
    </source>
</evidence>
<sequence length="53" mass="6226">MDEIGQRIRTLDPNQIILTNPTLPCTWTNSIPYPIDYISFQKTLTYWLTQIPT</sequence>
<organism evidence="1 2">
    <name type="scientific">Entomophthora muscae</name>
    <dbReference type="NCBI Taxonomy" id="34485"/>
    <lineage>
        <taxon>Eukaryota</taxon>
        <taxon>Fungi</taxon>
        <taxon>Fungi incertae sedis</taxon>
        <taxon>Zoopagomycota</taxon>
        <taxon>Entomophthoromycotina</taxon>
        <taxon>Entomophthoromycetes</taxon>
        <taxon>Entomophthorales</taxon>
        <taxon>Entomophthoraceae</taxon>
        <taxon>Entomophthora</taxon>
    </lineage>
</organism>
<proteinExistence type="predicted"/>
<comment type="caution">
    <text evidence="1">The sequence shown here is derived from an EMBL/GenBank/DDBJ whole genome shotgun (WGS) entry which is preliminary data.</text>
</comment>
<dbReference type="EMBL" id="QTSX02001426">
    <property type="protein sequence ID" value="KAJ9082629.1"/>
    <property type="molecule type" value="Genomic_DNA"/>
</dbReference>
<keyword evidence="2" id="KW-1185">Reference proteome</keyword>
<name>A0ACC2U6H2_9FUNG</name>
<gene>
    <name evidence="1" type="ORF">DSO57_1002575</name>
</gene>